<sequence>MTTRNTNNRRSLGERVRDKIEEAALKRVESFFAGPTSPRGLVAKTGADAMLAISTAVEAGDLAKAIDVALTARMTLPEMVRLIEAHPDLFPEPAPDAGIGGLVEGFLDAFFPGLLPAPDDPELRGGRA</sequence>
<dbReference type="EMBL" id="PFAH01000007">
    <property type="protein sequence ID" value="PIR97998.1"/>
    <property type="molecule type" value="Genomic_DNA"/>
</dbReference>
<reference evidence="2" key="1">
    <citation type="submission" date="2017-09" db="EMBL/GenBank/DDBJ databases">
        <title>Depth-based differentiation of microbial function through sediment-hosted aquifers and enrichment of novel symbionts in the deep terrestrial subsurface.</title>
        <authorList>
            <person name="Probst A.J."/>
            <person name="Ladd B."/>
            <person name="Jarett J.K."/>
            <person name="Geller-Mcgrath D.E."/>
            <person name="Sieber C.M.K."/>
            <person name="Emerson J.B."/>
            <person name="Anantharaman K."/>
            <person name="Thomas B.C."/>
            <person name="Malmstrom R."/>
            <person name="Stieglmeier M."/>
            <person name="Klingl A."/>
            <person name="Woyke T."/>
            <person name="Ryan C.M."/>
            <person name="Banfield J.F."/>
        </authorList>
    </citation>
    <scope>NUCLEOTIDE SEQUENCE [LARGE SCALE GENOMIC DNA]</scope>
</reference>
<name>A0A2H0VFY2_9BACT</name>
<dbReference type="Proteomes" id="UP000231466">
    <property type="component" value="Unassembled WGS sequence"/>
</dbReference>
<evidence type="ECO:0000313" key="2">
    <source>
        <dbReference type="Proteomes" id="UP000231466"/>
    </source>
</evidence>
<proteinExistence type="predicted"/>
<gene>
    <name evidence="1" type="ORF">COT89_01980</name>
</gene>
<comment type="caution">
    <text evidence="1">The sequence shown here is derived from an EMBL/GenBank/DDBJ whole genome shotgun (WGS) entry which is preliminary data.</text>
</comment>
<dbReference type="AlphaFoldDB" id="A0A2H0VFY2"/>
<accession>A0A2H0VFY2</accession>
<evidence type="ECO:0000313" key="1">
    <source>
        <dbReference type="EMBL" id="PIR97998.1"/>
    </source>
</evidence>
<protein>
    <submittedName>
        <fullName evidence="1">Uncharacterized protein</fullName>
    </submittedName>
</protein>
<organism evidence="1 2">
    <name type="scientific">Candidatus Colwellbacteria bacterium CG10_big_fil_rev_8_21_14_0_10_42_22</name>
    <dbReference type="NCBI Taxonomy" id="1974540"/>
    <lineage>
        <taxon>Bacteria</taxon>
        <taxon>Candidatus Colwelliibacteriota</taxon>
    </lineage>
</organism>